<comment type="caution">
    <text evidence="1">The sequence shown here is derived from an EMBL/GenBank/DDBJ whole genome shotgun (WGS) entry which is preliminary data.</text>
</comment>
<evidence type="ECO:0000313" key="1">
    <source>
        <dbReference type="EMBL" id="KAI5673120.1"/>
    </source>
</evidence>
<dbReference type="EMBL" id="CM044703">
    <property type="protein sequence ID" value="KAI5673120.1"/>
    <property type="molecule type" value="Genomic_DNA"/>
</dbReference>
<protein>
    <submittedName>
        <fullName evidence="1">Uncharacterized protein</fullName>
    </submittedName>
</protein>
<proteinExistence type="predicted"/>
<accession>A0ACC0BKD9</accession>
<keyword evidence="2" id="KW-1185">Reference proteome</keyword>
<dbReference type="Proteomes" id="UP001060085">
    <property type="component" value="Linkage Group LG03"/>
</dbReference>
<gene>
    <name evidence="1" type="ORF">M9H77_13484</name>
</gene>
<name>A0ACC0BKD9_CATRO</name>
<sequence length="146" mass="17069">MNMYVSLFGSVECVYELIKKTCWEEGSVPYEYWLDIPDYFYVTANTFNFCVLRMRDRCLLPPLQVQWQYHRDVRSKYAMKPCHHPANSFASTREACSRFLYREASVAAPHANFPEDLTSFTSSQNFKGNMLPLLSVNSELPSKYCM</sequence>
<reference evidence="2" key="1">
    <citation type="journal article" date="2023" name="Nat. Plants">
        <title>Single-cell RNA sequencing provides a high-resolution roadmap for understanding the multicellular compartmentation of specialized metabolism.</title>
        <authorList>
            <person name="Sun S."/>
            <person name="Shen X."/>
            <person name="Li Y."/>
            <person name="Li Y."/>
            <person name="Wang S."/>
            <person name="Li R."/>
            <person name="Zhang H."/>
            <person name="Shen G."/>
            <person name="Guo B."/>
            <person name="Wei J."/>
            <person name="Xu J."/>
            <person name="St-Pierre B."/>
            <person name="Chen S."/>
            <person name="Sun C."/>
        </authorList>
    </citation>
    <scope>NUCLEOTIDE SEQUENCE [LARGE SCALE GENOMIC DNA]</scope>
</reference>
<evidence type="ECO:0000313" key="2">
    <source>
        <dbReference type="Proteomes" id="UP001060085"/>
    </source>
</evidence>
<organism evidence="1 2">
    <name type="scientific">Catharanthus roseus</name>
    <name type="common">Madagascar periwinkle</name>
    <name type="synonym">Vinca rosea</name>
    <dbReference type="NCBI Taxonomy" id="4058"/>
    <lineage>
        <taxon>Eukaryota</taxon>
        <taxon>Viridiplantae</taxon>
        <taxon>Streptophyta</taxon>
        <taxon>Embryophyta</taxon>
        <taxon>Tracheophyta</taxon>
        <taxon>Spermatophyta</taxon>
        <taxon>Magnoliopsida</taxon>
        <taxon>eudicotyledons</taxon>
        <taxon>Gunneridae</taxon>
        <taxon>Pentapetalae</taxon>
        <taxon>asterids</taxon>
        <taxon>lamiids</taxon>
        <taxon>Gentianales</taxon>
        <taxon>Apocynaceae</taxon>
        <taxon>Rauvolfioideae</taxon>
        <taxon>Vinceae</taxon>
        <taxon>Catharanthinae</taxon>
        <taxon>Catharanthus</taxon>
    </lineage>
</organism>